<accession>A0A1Q8RZT5</accession>
<keyword evidence="3" id="KW-0805">Transcription regulation</keyword>
<evidence type="ECO:0000256" key="6">
    <source>
        <dbReference type="ARBA" id="ARBA00023242"/>
    </source>
</evidence>
<organism evidence="8 9">
    <name type="scientific">Colletotrichum chlorophyti</name>
    <dbReference type="NCBI Taxonomy" id="708187"/>
    <lineage>
        <taxon>Eukaryota</taxon>
        <taxon>Fungi</taxon>
        <taxon>Dikarya</taxon>
        <taxon>Ascomycota</taxon>
        <taxon>Pezizomycotina</taxon>
        <taxon>Sordariomycetes</taxon>
        <taxon>Hypocreomycetidae</taxon>
        <taxon>Glomerellales</taxon>
        <taxon>Glomerellaceae</taxon>
        <taxon>Colletotrichum</taxon>
    </lineage>
</organism>
<dbReference type="STRING" id="708187.A0A1Q8RZT5"/>
<dbReference type="GO" id="GO:0003677">
    <property type="term" value="F:DNA binding"/>
    <property type="evidence" value="ECO:0007669"/>
    <property type="project" value="UniProtKB-KW"/>
</dbReference>
<reference evidence="8 9" key="1">
    <citation type="submission" date="2016-11" db="EMBL/GenBank/DDBJ databases">
        <title>Draft Genome Assembly of Colletotrichum chlorophyti a pathogen of herbaceous plants.</title>
        <authorList>
            <person name="Gan P."/>
            <person name="Narusaka M."/>
            <person name="Tsushima A."/>
            <person name="Narusaka Y."/>
            <person name="Takano Y."/>
            <person name="Shirasu K."/>
        </authorList>
    </citation>
    <scope>NUCLEOTIDE SEQUENCE [LARGE SCALE GENOMIC DNA]</scope>
    <source>
        <strain evidence="8 9">NTL11</strain>
    </source>
</reference>
<keyword evidence="2" id="KW-0862">Zinc</keyword>
<dbReference type="Proteomes" id="UP000186583">
    <property type="component" value="Unassembled WGS sequence"/>
</dbReference>
<keyword evidence="1" id="KW-0479">Metal-binding</keyword>
<name>A0A1Q8RZT5_9PEZI</name>
<evidence type="ECO:0000256" key="4">
    <source>
        <dbReference type="ARBA" id="ARBA00023125"/>
    </source>
</evidence>
<keyword evidence="7" id="KW-0732">Signal</keyword>
<keyword evidence="9" id="KW-1185">Reference proteome</keyword>
<gene>
    <name evidence="8" type="ORF">CCHL11_07571</name>
</gene>
<evidence type="ECO:0000313" key="9">
    <source>
        <dbReference type="Proteomes" id="UP000186583"/>
    </source>
</evidence>
<keyword evidence="4" id="KW-0238">DNA-binding</keyword>
<proteinExistence type="predicted"/>
<dbReference type="PANTHER" id="PTHR31313">
    <property type="entry name" value="TY1 ENHANCER ACTIVATOR"/>
    <property type="match status" value="1"/>
</dbReference>
<dbReference type="CDD" id="cd12148">
    <property type="entry name" value="fungal_TF_MHR"/>
    <property type="match status" value="1"/>
</dbReference>
<dbReference type="EMBL" id="MPGH01000055">
    <property type="protein sequence ID" value="OLN93225.1"/>
    <property type="molecule type" value="Genomic_DNA"/>
</dbReference>
<dbReference type="PANTHER" id="PTHR31313:SF83">
    <property type="entry name" value="ZN(II)2CYS6 TRANSCRIPTION FACTOR (EUROFUNG)"/>
    <property type="match status" value="1"/>
</dbReference>
<evidence type="ECO:0000256" key="1">
    <source>
        <dbReference type="ARBA" id="ARBA00022723"/>
    </source>
</evidence>
<evidence type="ECO:0000313" key="8">
    <source>
        <dbReference type="EMBL" id="OLN93225.1"/>
    </source>
</evidence>
<comment type="caution">
    <text evidence="8">The sequence shown here is derived from an EMBL/GenBank/DDBJ whole genome shotgun (WGS) entry which is preliminary data.</text>
</comment>
<protein>
    <submittedName>
        <fullName evidence="8">Uncharacterized protein</fullName>
    </submittedName>
</protein>
<evidence type="ECO:0000256" key="3">
    <source>
        <dbReference type="ARBA" id="ARBA00023015"/>
    </source>
</evidence>
<dbReference type="GO" id="GO:0046872">
    <property type="term" value="F:metal ion binding"/>
    <property type="evidence" value="ECO:0007669"/>
    <property type="project" value="UniProtKB-KW"/>
</dbReference>
<dbReference type="OrthoDB" id="4161332at2759"/>
<dbReference type="AlphaFoldDB" id="A0A1Q8RZT5"/>
<feature type="signal peptide" evidence="7">
    <location>
        <begin position="1"/>
        <end position="18"/>
    </location>
</feature>
<evidence type="ECO:0000256" key="2">
    <source>
        <dbReference type="ARBA" id="ARBA00022833"/>
    </source>
</evidence>
<sequence>MVYHTCCILLFKPFLVKSKEGPAAPKTDAVRRAETLCIESAKRICHTGKKYRQVFGSFRRSPITATHCVLTAALVLIQYAAPDPDFANTGRPCCTVYIEACLEILAELSTSWNPAGRMRTDLIRLLYQKYPERIPSSLLHLDRKNLGKPSERESASPCQPNPTLEQNLCPLMSMIDQDIDWDAANQGFQGPVFNGVSESAFNTQFALADSILPVGEPGATGLTDDDFWAGVNLDFAIRGSDLTWTLSGSDEFLDGQSAS</sequence>
<keyword evidence="6" id="KW-0539">Nucleus</keyword>
<evidence type="ECO:0000256" key="5">
    <source>
        <dbReference type="ARBA" id="ARBA00023163"/>
    </source>
</evidence>
<dbReference type="InterPro" id="IPR051615">
    <property type="entry name" value="Transcr_Regulatory_Elem"/>
</dbReference>
<evidence type="ECO:0000256" key="7">
    <source>
        <dbReference type="SAM" id="SignalP"/>
    </source>
</evidence>
<feature type="chain" id="PRO_5012480555" evidence="7">
    <location>
        <begin position="19"/>
        <end position="259"/>
    </location>
</feature>
<keyword evidence="5" id="KW-0804">Transcription</keyword>